<comment type="subcellular location">
    <subcellularLocation>
        <location evidence="1 5">Cytoplasm</location>
    </subcellularLocation>
</comment>
<dbReference type="GO" id="GO:0006415">
    <property type="term" value="P:translational termination"/>
    <property type="evidence" value="ECO:0007669"/>
    <property type="project" value="UniProtKB-UniRule"/>
</dbReference>
<dbReference type="Pfam" id="PF01765">
    <property type="entry name" value="RRF"/>
    <property type="match status" value="1"/>
</dbReference>
<dbReference type="GO" id="GO:0005737">
    <property type="term" value="C:cytoplasm"/>
    <property type="evidence" value="ECO:0007669"/>
    <property type="project" value="UniProtKB-SubCell"/>
</dbReference>
<organism evidence="8 9">
    <name type="scientific">Leuconostoc fallax</name>
    <dbReference type="NCBI Taxonomy" id="1251"/>
    <lineage>
        <taxon>Bacteria</taxon>
        <taxon>Bacillati</taxon>
        <taxon>Bacillota</taxon>
        <taxon>Bacilli</taxon>
        <taxon>Lactobacillales</taxon>
        <taxon>Lactobacillaceae</taxon>
        <taxon>Leuconostoc</taxon>
    </lineage>
</organism>
<dbReference type="PANTHER" id="PTHR20982">
    <property type="entry name" value="RIBOSOME RECYCLING FACTOR"/>
    <property type="match status" value="1"/>
</dbReference>
<dbReference type="PANTHER" id="PTHR20982:SF3">
    <property type="entry name" value="MITOCHONDRIAL RIBOSOME RECYCLING FACTOR PSEUDO 1"/>
    <property type="match status" value="1"/>
</dbReference>
<evidence type="ECO:0000256" key="5">
    <source>
        <dbReference type="HAMAP-Rule" id="MF_00040"/>
    </source>
</evidence>
<dbReference type="AlphaFoldDB" id="A0A4R5N6Z0"/>
<evidence type="ECO:0000259" key="7">
    <source>
        <dbReference type="Pfam" id="PF01765"/>
    </source>
</evidence>
<sequence length="181" mass="20077">MSFDFSDAKARMQKAQDALQRELAGIRAGRANPALLNRVEVEYYGAMTPLNQVASIQVPEARILLVTPFDKTALDAIVHAINVSDLGLNPASDGNAIRLVIPQLTEERRKELSKDVKAEGEKAKVAIRNIRRDVMDSIKKDDALNEDDMHKAETEAQKLTDENVKAIDKIAAEKEEELLTI</sequence>
<accession>A0A4R5N6Z0</accession>
<comment type="function">
    <text evidence="5">Responsible for the release of ribosomes from messenger RNA at the termination of protein biosynthesis. May increase the efficiency of translation by recycling ribosomes from one round of translation to another.</text>
</comment>
<reference evidence="8 9" key="1">
    <citation type="journal article" date="2019" name="Appl. Microbiol. Biotechnol.">
        <title>Uncovering carbohydrate metabolism through a genotype-phenotype association study of 56 lactic acid bacteria genomes.</title>
        <authorList>
            <person name="Buron-Moles G."/>
            <person name="Chailyan A."/>
            <person name="Dolejs I."/>
            <person name="Forster J."/>
            <person name="Miks M.H."/>
        </authorList>
    </citation>
    <scope>NUCLEOTIDE SEQUENCE [LARGE SCALE GENOMIC DNA]</scope>
    <source>
        <strain evidence="8 9">ATCC 700006</strain>
    </source>
</reference>
<gene>
    <name evidence="5" type="primary">frr</name>
    <name evidence="8" type="ORF">C5L23_001373</name>
</gene>
<evidence type="ECO:0000313" key="8">
    <source>
        <dbReference type="EMBL" id="TDG67574.1"/>
    </source>
</evidence>
<dbReference type="RefSeq" id="WP_010008054.1">
    <property type="nucleotide sequence ID" value="NZ_JAGYGP010000001.1"/>
</dbReference>
<dbReference type="EMBL" id="PUFI01000015">
    <property type="protein sequence ID" value="TDG67574.1"/>
    <property type="molecule type" value="Genomic_DNA"/>
</dbReference>
<evidence type="ECO:0000256" key="2">
    <source>
        <dbReference type="ARBA" id="ARBA00005912"/>
    </source>
</evidence>
<evidence type="ECO:0000313" key="9">
    <source>
        <dbReference type="Proteomes" id="UP000295681"/>
    </source>
</evidence>
<evidence type="ECO:0000256" key="4">
    <source>
        <dbReference type="ARBA" id="ARBA00022917"/>
    </source>
</evidence>
<dbReference type="InterPro" id="IPR023584">
    <property type="entry name" value="Ribosome_recyc_fac_dom"/>
</dbReference>
<evidence type="ECO:0000256" key="3">
    <source>
        <dbReference type="ARBA" id="ARBA00022490"/>
    </source>
</evidence>
<dbReference type="FunFam" id="3.30.1360.40:FF:000001">
    <property type="entry name" value="Ribosome-recycling factor"/>
    <property type="match status" value="1"/>
</dbReference>
<dbReference type="Gene3D" id="3.30.1360.40">
    <property type="match status" value="1"/>
</dbReference>
<dbReference type="HAMAP" id="MF_00040">
    <property type="entry name" value="RRF"/>
    <property type="match status" value="1"/>
</dbReference>
<evidence type="ECO:0000256" key="6">
    <source>
        <dbReference type="SAM" id="Coils"/>
    </source>
</evidence>
<dbReference type="SUPFAM" id="SSF55194">
    <property type="entry name" value="Ribosome recycling factor, RRF"/>
    <property type="match status" value="1"/>
</dbReference>
<keyword evidence="3 5" id="KW-0963">Cytoplasm</keyword>
<feature type="domain" description="Ribosome recycling factor" evidence="7">
    <location>
        <begin position="19"/>
        <end position="179"/>
    </location>
</feature>
<feature type="coiled-coil region" evidence="6">
    <location>
        <begin position="149"/>
        <end position="176"/>
    </location>
</feature>
<name>A0A4R5N6Z0_9LACO</name>
<dbReference type="CDD" id="cd00520">
    <property type="entry name" value="RRF"/>
    <property type="match status" value="1"/>
</dbReference>
<evidence type="ECO:0000256" key="1">
    <source>
        <dbReference type="ARBA" id="ARBA00004496"/>
    </source>
</evidence>
<proteinExistence type="inferred from homology"/>
<dbReference type="STRING" id="907931.GCA_000165675_00750"/>
<dbReference type="FunFam" id="1.10.132.20:FF:000001">
    <property type="entry name" value="Ribosome-recycling factor"/>
    <property type="match status" value="1"/>
</dbReference>
<comment type="similarity">
    <text evidence="2 5">Belongs to the RRF family.</text>
</comment>
<dbReference type="InterPro" id="IPR002661">
    <property type="entry name" value="Ribosome_recyc_fac"/>
</dbReference>
<dbReference type="Gene3D" id="1.10.132.20">
    <property type="entry name" value="Ribosome-recycling factor"/>
    <property type="match status" value="1"/>
</dbReference>
<protein>
    <recommendedName>
        <fullName evidence="5">Ribosome-recycling factor</fullName>
        <shortName evidence="5">RRF</shortName>
    </recommendedName>
    <alternativeName>
        <fullName evidence="5">Ribosome-releasing factor</fullName>
    </alternativeName>
</protein>
<comment type="caution">
    <text evidence="8">The sequence shown here is derived from an EMBL/GenBank/DDBJ whole genome shotgun (WGS) entry which is preliminary data.</text>
</comment>
<keyword evidence="4 5" id="KW-0648">Protein biosynthesis</keyword>
<dbReference type="InterPro" id="IPR036191">
    <property type="entry name" value="RRF_sf"/>
</dbReference>
<keyword evidence="6" id="KW-0175">Coiled coil</keyword>
<dbReference type="GO" id="GO:0043023">
    <property type="term" value="F:ribosomal large subunit binding"/>
    <property type="evidence" value="ECO:0007669"/>
    <property type="project" value="TreeGrafter"/>
</dbReference>
<keyword evidence="9" id="KW-1185">Reference proteome</keyword>
<dbReference type="Proteomes" id="UP000295681">
    <property type="component" value="Unassembled WGS sequence"/>
</dbReference>
<dbReference type="NCBIfam" id="TIGR00496">
    <property type="entry name" value="frr"/>
    <property type="match status" value="1"/>
</dbReference>